<evidence type="ECO:0000313" key="2">
    <source>
        <dbReference type="Proteomes" id="UP000183832"/>
    </source>
</evidence>
<sequence length="95" mass="10933">MEKLLSIFTQKVHQSFVVYFALISFPRIVLDRNLLSLTLFRFVGRVNYVLKYINGEVAEKLSQSTECNEQTKKPMLHKCNGVGWKQHGSTLKQAS</sequence>
<reference evidence="1 2" key="1">
    <citation type="submission" date="2015-04" db="EMBL/GenBank/DDBJ databases">
        <authorList>
            <person name="Syromyatnikov M.Y."/>
            <person name="Popov V.N."/>
        </authorList>
    </citation>
    <scope>NUCLEOTIDE SEQUENCE [LARGE SCALE GENOMIC DNA]</scope>
</reference>
<dbReference type="Proteomes" id="UP000183832">
    <property type="component" value="Unassembled WGS sequence"/>
</dbReference>
<accession>A0A1J1HIL2</accession>
<dbReference type="EMBL" id="CVRI01000006">
    <property type="protein sequence ID" value="CRK87879.1"/>
    <property type="molecule type" value="Genomic_DNA"/>
</dbReference>
<evidence type="ECO:0000313" key="1">
    <source>
        <dbReference type="EMBL" id="CRK87879.1"/>
    </source>
</evidence>
<organism evidence="1 2">
    <name type="scientific">Clunio marinus</name>
    <dbReference type="NCBI Taxonomy" id="568069"/>
    <lineage>
        <taxon>Eukaryota</taxon>
        <taxon>Metazoa</taxon>
        <taxon>Ecdysozoa</taxon>
        <taxon>Arthropoda</taxon>
        <taxon>Hexapoda</taxon>
        <taxon>Insecta</taxon>
        <taxon>Pterygota</taxon>
        <taxon>Neoptera</taxon>
        <taxon>Endopterygota</taxon>
        <taxon>Diptera</taxon>
        <taxon>Nematocera</taxon>
        <taxon>Chironomoidea</taxon>
        <taxon>Chironomidae</taxon>
        <taxon>Clunio</taxon>
    </lineage>
</organism>
<gene>
    <name evidence="1" type="ORF">CLUMA_CG001666</name>
</gene>
<keyword evidence="2" id="KW-1185">Reference proteome</keyword>
<name>A0A1J1HIL2_9DIPT</name>
<protein>
    <submittedName>
        <fullName evidence="1">CLUMA_CG001666, isoform A</fullName>
    </submittedName>
</protein>
<proteinExistence type="predicted"/>
<dbReference type="AlphaFoldDB" id="A0A1J1HIL2"/>